<dbReference type="InterPro" id="IPR004158">
    <property type="entry name" value="DUF247_pln"/>
</dbReference>
<reference evidence="1 2" key="1">
    <citation type="journal article" date="2018" name="Proc. Natl. Acad. Sci. U.S.A.">
        <title>Draft genome sequence of Camellia sinensis var. sinensis provides insights into the evolution of the tea genome and tea quality.</title>
        <authorList>
            <person name="Wei C."/>
            <person name="Yang H."/>
            <person name="Wang S."/>
            <person name="Zhao J."/>
            <person name="Liu C."/>
            <person name="Gao L."/>
            <person name="Xia E."/>
            <person name="Lu Y."/>
            <person name="Tai Y."/>
            <person name="She G."/>
            <person name="Sun J."/>
            <person name="Cao H."/>
            <person name="Tong W."/>
            <person name="Gao Q."/>
            <person name="Li Y."/>
            <person name="Deng W."/>
            <person name="Jiang X."/>
            <person name="Wang W."/>
            <person name="Chen Q."/>
            <person name="Zhang S."/>
            <person name="Li H."/>
            <person name="Wu J."/>
            <person name="Wang P."/>
            <person name="Li P."/>
            <person name="Shi C."/>
            <person name="Zheng F."/>
            <person name="Jian J."/>
            <person name="Huang B."/>
            <person name="Shan D."/>
            <person name="Shi M."/>
            <person name="Fang C."/>
            <person name="Yue Y."/>
            <person name="Li F."/>
            <person name="Li D."/>
            <person name="Wei S."/>
            <person name="Han B."/>
            <person name="Jiang C."/>
            <person name="Yin Y."/>
            <person name="Xia T."/>
            <person name="Zhang Z."/>
            <person name="Bennetzen J.L."/>
            <person name="Zhao S."/>
            <person name="Wan X."/>
        </authorList>
    </citation>
    <scope>NUCLEOTIDE SEQUENCE [LARGE SCALE GENOMIC DNA]</scope>
    <source>
        <strain evidence="2">cv. Shuchazao</strain>
        <tissue evidence="1">Leaf</tissue>
    </source>
</reference>
<dbReference type="SUPFAM" id="SSF53756">
    <property type="entry name" value="UDP-Glycosyltransferase/glycogen phosphorylase"/>
    <property type="match status" value="1"/>
</dbReference>
<name>A0A4S4EQY6_CAMSN</name>
<dbReference type="PANTHER" id="PTHR31170">
    <property type="entry name" value="BNAC04G53230D PROTEIN"/>
    <property type="match status" value="1"/>
</dbReference>
<sequence length="808" mass="92490">MENIEHHCIPIEELESDDESSIRSTNETEESIDDASVALMQKRLEDFGGSRIQISETRSSVCIFRAPQSFREISGKAAIDPEMVSIGPYHYGKDQVRRFESYKCQYLCSLLSRTEAMGVDLRQLMKAMKGLESEARSCYSEPIPMSSKDFIDMMVLDGCFIVELFHQVCGSQGSENANILIIMRDLLKLENQLPLFVLQKLYDFSIGNGDHDPHREFLSDENPTIITLPALKFFRLALPMSRSSLKRAKELKILEGYHLLDLFHESFQPARYFEQMSGSIYSPSTSHGSQEYSSPLCNRSMPCVTQLRLTGIKFRPAESTSDSFLEINFDQGVLEIQPITINDFTNTAFINCAALEQCLQHTHTCFSAYIAFMSCLINSARDVTFLCDDGIIANSSYNDLRVAHLFKKLGENVEFNIRDLYLSKQFRDVEAYYRSHWASLRRNYFSNPWRSISVVTALQVLCVFSNDLTGSVSVGFYMVKNKGFLPSGPSEIPIQRNQIKEIIFSLLPACTDPDPDTRVPFKVDISLICILCYFLLPTSEFPHPFSRVKQEVGYRLSYQIVDALIWLGIWDIINEFRKKKLKLRPVTYLSGSYSSPDVPYGYLWSPHLVPKPKDIVPSRTTENACRGNHLNVSTMFHLFLNAIMKTNITFEDLEDEGILQRAWEGLIPNRILIYYLEHEIDDEIRTPSRNHIKFPDDGQNKERQALELLLSKRKVLQKERALASTDASRKRTLGKNQRYRYLPASAWRTDCANNRRYHTPPASSCSEDRVTPLVDCIHVGIKQVELQDLDLLIYWPRGLSYVGGMPLL</sequence>
<dbReference type="Proteomes" id="UP000306102">
    <property type="component" value="Unassembled WGS sequence"/>
</dbReference>
<comment type="caution">
    <text evidence="1">The sequence shown here is derived from an EMBL/GenBank/DDBJ whole genome shotgun (WGS) entry which is preliminary data.</text>
</comment>
<dbReference type="Pfam" id="PF03140">
    <property type="entry name" value="DUF247"/>
    <property type="match status" value="1"/>
</dbReference>
<evidence type="ECO:0000313" key="1">
    <source>
        <dbReference type="EMBL" id="THG18745.1"/>
    </source>
</evidence>
<evidence type="ECO:0000313" key="2">
    <source>
        <dbReference type="Proteomes" id="UP000306102"/>
    </source>
</evidence>
<proteinExistence type="predicted"/>
<gene>
    <name evidence="1" type="ORF">TEA_012448</name>
</gene>
<keyword evidence="2" id="KW-1185">Reference proteome</keyword>
<dbReference type="PANTHER" id="PTHR31170:SF25">
    <property type="entry name" value="BNAA09G04570D PROTEIN"/>
    <property type="match status" value="1"/>
</dbReference>
<organism evidence="1 2">
    <name type="scientific">Camellia sinensis var. sinensis</name>
    <name type="common">China tea</name>
    <dbReference type="NCBI Taxonomy" id="542762"/>
    <lineage>
        <taxon>Eukaryota</taxon>
        <taxon>Viridiplantae</taxon>
        <taxon>Streptophyta</taxon>
        <taxon>Embryophyta</taxon>
        <taxon>Tracheophyta</taxon>
        <taxon>Spermatophyta</taxon>
        <taxon>Magnoliopsida</taxon>
        <taxon>eudicotyledons</taxon>
        <taxon>Gunneridae</taxon>
        <taxon>Pentapetalae</taxon>
        <taxon>asterids</taxon>
        <taxon>Ericales</taxon>
        <taxon>Theaceae</taxon>
        <taxon>Camellia</taxon>
    </lineage>
</organism>
<protein>
    <submittedName>
        <fullName evidence="1">Uncharacterized protein</fullName>
    </submittedName>
</protein>
<dbReference type="AlphaFoldDB" id="A0A4S4EQY6"/>
<dbReference type="Gene3D" id="3.40.50.2000">
    <property type="entry name" value="Glycogen Phosphorylase B"/>
    <property type="match status" value="1"/>
</dbReference>
<accession>A0A4S4EQY6</accession>
<dbReference type="EMBL" id="SDRB02002876">
    <property type="protein sequence ID" value="THG18745.1"/>
    <property type="molecule type" value="Genomic_DNA"/>
</dbReference>